<sequence>MAGEWKTTLGTLYWDSSTDLPAIGSPVYYKSDSLYHAVLKVGSVEELSKGRISSTYSSRHHRKKDGQNYNSSGTFARSAMEERTSVQVHHMTKGYAISEPTRRSNLLQDARIHRANETLLSGRYSRWEFLSEMGHATETRFCENISFIQGAQRGDWVVDGDNLNPTPENQGLYLDVAGEEMPLVGNLDPHLNVAGEETPPVGNLDPHLNVAGEEMPLVGNLDPHLNVAGEETPPVGNLEQPINVHEEGGAHQTEDWRNVKVYTLLGESIEIQDRELENTVVTEETEEAQKIRQPRICPLCRAWCWNLEGHKAIVPPTPGKNLPPPRNNTQHTGLEQCDTSVSGPGTIRVSGDARPENGPNGLKIISPKSSFVEQQSQRSSWFSYLGSQCWFEDWGGRDVESGTRDLKVGLKGVPFSFSSLVTSYHDQSTSLECLIAPAQQHACLQASRALRIRNNFQHQVFRCRLSSATAKTDFLQVHPKEGHSIWAMPCDIVDDMVDKSLGRLASFFLALSPLSCCAQTPAPYPTMDTSNA</sequence>
<organism evidence="1">
    <name type="scientific">Timema douglasi</name>
    <name type="common">Walking stick</name>
    <dbReference type="NCBI Taxonomy" id="61478"/>
    <lineage>
        <taxon>Eukaryota</taxon>
        <taxon>Metazoa</taxon>
        <taxon>Ecdysozoa</taxon>
        <taxon>Arthropoda</taxon>
        <taxon>Hexapoda</taxon>
        <taxon>Insecta</taxon>
        <taxon>Pterygota</taxon>
        <taxon>Neoptera</taxon>
        <taxon>Polyneoptera</taxon>
        <taxon>Phasmatodea</taxon>
        <taxon>Timematodea</taxon>
        <taxon>Timematoidea</taxon>
        <taxon>Timematidae</taxon>
        <taxon>Timema</taxon>
    </lineage>
</organism>
<proteinExistence type="predicted"/>
<name>A0A7R8VBH7_TIMDO</name>
<protein>
    <submittedName>
        <fullName evidence="1">Uncharacterized protein</fullName>
    </submittedName>
</protein>
<evidence type="ECO:0000313" key="1">
    <source>
        <dbReference type="EMBL" id="CAD7195320.1"/>
    </source>
</evidence>
<reference evidence="1" key="1">
    <citation type="submission" date="2020-11" db="EMBL/GenBank/DDBJ databases">
        <authorList>
            <person name="Tran Van P."/>
        </authorList>
    </citation>
    <scope>NUCLEOTIDE SEQUENCE</scope>
</reference>
<gene>
    <name evidence="1" type="ORF">TDIB3V08_LOCUS1709</name>
</gene>
<dbReference type="AlphaFoldDB" id="A0A7R8VBH7"/>
<dbReference type="EMBL" id="OA564710">
    <property type="protein sequence ID" value="CAD7195320.1"/>
    <property type="molecule type" value="Genomic_DNA"/>
</dbReference>
<accession>A0A7R8VBH7</accession>